<comment type="caution">
    <text evidence="2">The sequence shown here is derived from an EMBL/GenBank/DDBJ whole genome shotgun (WGS) entry which is preliminary data.</text>
</comment>
<feature type="domain" description="Integrase catalytic" evidence="1">
    <location>
        <begin position="162"/>
        <end position="342"/>
    </location>
</feature>
<dbReference type="Proteomes" id="UP000228920">
    <property type="component" value="Unassembled WGS sequence"/>
</dbReference>
<dbReference type="Gene3D" id="3.30.420.10">
    <property type="entry name" value="Ribonuclease H-like superfamily/Ribonuclease H"/>
    <property type="match status" value="1"/>
</dbReference>
<evidence type="ECO:0000313" key="2">
    <source>
        <dbReference type="EMBL" id="PIZ45729.1"/>
    </source>
</evidence>
<dbReference type="EMBL" id="PFNL01000124">
    <property type="protein sequence ID" value="PIZ45729.1"/>
    <property type="molecule type" value="Genomic_DNA"/>
</dbReference>
<dbReference type="InterPro" id="IPR012337">
    <property type="entry name" value="RNaseH-like_sf"/>
</dbReference>
<reference evidence="3" key="1">
    <citation type="submission" date="2017-09" db="EMBL/GenBank/DDBJ databases">
        <title>Depth-based differentiation of microbial function through sediment-hosted aquifers and enrichment of novel symbionts in the deep terrestrial subsurface.</title>
        <authorList>
            <person name="Probst A.J."/>
            <person name="Ladd B."/>
            <person name="Jarett J.K."/>
            <person name="Geller-Mcgrath D.E."/>
            <person name="Sieber C.M.K."/>
            <person name="Emerson J.B."/>
            <person name="Anantharaman K."/>
            <person name="Thomas B.C."/>
            <person name="Malmstrom R."/>
            <person name="Stieglmeier M."/>
            <person name="Klingl A."/>
            <person name="Woyke T."/>
            <person name="Ryan C.M."/>
            <person name="Banfield J.F."/>
        </authorList>
    </citation>
    <scope>NUCLEOTIDE SEQUENCE [LARGE SCALE GENOMIC DNA]</scope>
</reference>
<evidence type="ECO:0000313" key="3">
    <source>
        <dbReference type="Proteomes" id="UP000228920"/>
    </source>
</evidence>
<dbReference type="SUPFAM" id="SSF53098">
    <property type="entry name" value="Ribonuclease H-like"/>
    <property type="match status" value="1"/>
</dbReference>
<name>A0A2M7THH5_UNCKA</name>
<dbReference type="InterPro" id="IPR036397">
    <property type="entry name" value="RNaseH_sf"/>
</dbReference>
<dbReference type="GO" id="GO:0015074">
    <property type="term" value="P:DNA integration"/>
    <property type="evidence" value="ECO:0007669"/>
    <property type="project" value="InterPro"/>
</dbReference>
<dbReference type="InterPro" id="IPR001584">
    <property type="entry name" value="Integrase_cat-core"/>
</dbReference>
<proteinExistence type="predicted"/>
<protein>
    <recommendedName>
        <fullName evidence="1">Integrase catalytic domain-containing protein</fullName>
    </recommendedName>
</protein>
<gene>
    <name evidence="2" type="ORF">COY32_04795</name>
</gene>
<sequence>MTMETKKEVFQRYLPVYLKSSKQNKQAILDTVCDVTHFHRKAAIRKFHRLQMGKESDNHRRGRPTVYGPDVISALRTVWETSSEICGELLHPVIEDYVNVMKRDGQWKYLEHTTEKLLQMSEGTVKSKVGKFMKARHKRKGISATSPSALKNIIPIVTGEWRDKPPGFGQIDTVVHCGSSLLGDMVFSLNYTDIATLWLGLSAQWNKGQRVTLESIKSIKERLPFKMLGVHPDTGSEFINWHVKGWCDEQSIEMTRSRPNHKNDNAYVEQKNGHVIRRFLGYTRFDVIETVDIINRIYLKLELYLNHFVPSRKCVEKIRIGARHKRRYDKAQTPYTRVLAHKNVDDEIKKSLQEIHTTLNPLILKTEIDKLISELIKIQRQNGNSNIS</sequence>
<dbReference type="PROSITE" id="PS50994">
    <property type="entry name" value="INTEGRASE"/>
    <property type="match status" value="1"/>
</dbReference>
<accession>A0A2M7THH5</accession>
<dbReference type="AlphaFoldDB" id="A0A2M7THH5"/>
<dbReference type="GO" id="GO:0003676">
    <property type="term" value="F:nucleic acid binding"/>
    <property type="evidence" value="ECO:0007669"/>
    <property type="project" value="InterPro"/>
</dbReference>
<organism evidence="2 3">
    <name type="scientific">candidate division WWE3 bacterium CG_4_10_14_0_2_um_filter_41_14</name>
    <dbReference type="NCBI Taxonomy" id="1975072"/>
    <lineage>
        <taxon>Bacteria</taxon>
        <taxon>Katanobacteria</taxon>
    </lineage>
</organism>
<evidence type="ECO:0000259" key="1">
    <source>
        <dbReference type="PROSITE" id="PS50994"/>
    </source>
</evidence>